<dbReference type="CDD" id="cd04164">
    <property type="entry name" value="trmE"/>
    <property type="match status" value="1"/>
</dbReference>
<keyword evidence="4 6" id="KW-0630">Potassium</keyword>
<keyword evidence="6" id="KW-0963">Cytoplasm</keyword>
<keyword evidence="2 6" id="KW-0819">tRNA processing</keyword>
<comment type="subcellular location">
    <subcellularLocation>
        <location evidence="6">Cytoplasm</location>
    </subcellularLocation>
</comment>
<dbReference type="Gene3D" id="3.30.1360.120">
    <property type="entry name" value="Probable tRNA modification gtpase trme, domain 1"/>
    <property type="match status" value="1"/>
</dbReference>
<dbReference type="Gene3D" id="3.40.50.300">
    <property type="entry name" value="P-loop containing nucleotide triphosphate hydrolases"/>
    <property type="match status" value="1"/>
</dbReference>
<dbReference type="EC" id="3.6.-.-" evidence="6"/>
<comment type="caution">
    <text evidence="6">Lacks conserved residue(s) required for the propagation of feature annotation.</text>
</comment>
<dbReference type="InterPro" id="IPR025867">
    <property type="entry name" value="MnmE_helical"/>
</dbReference>
<dbReference type="Pfam" id="PF12631">
    <property type="entry name" value="MnmE_helical"/>
    <property type="match status" value="1"/>
</dbReference>
<evidence type="ECO:0000259" key="8">
    <source>
        <dbReference type="Pfam" id="PF10396"/>
    </source>
</evidence>
<feature type="binding site" evidence="6">
    <location>
        <position position="82"/>
    </location>
    <ligand>
        <name>(6S)-5-formyl-5,6,7,8-tetrahydrofolate</name>
        <dbReference type="ChEBI" id="CHEBI:57457"/>
    </ligand>
</feature>
<dbReference type="PRINTS" id="PR00326">
    <property type="entry name" value="GTP1OBG"/>
</dbReference>
<dbReference type="InterPro" id="IPR005225">
    <property type="entry name" value="Small_GTP-bd"/>
</dbReference>
<feature type="domain" description="G" evidence="7">
    <location>
        <begin position="219"/>
        <end position="305"/>
    </location>
</feature>
<evidence type="ECO:0000256" key="6">
    <source>
        <dbReference type="HAMAP-Rule" id="MF_00379"/>
    </source>
</evidence>
<dbReference type="RefSeq" id="WP_285674184.1">
    <property type="nucleotide sequence ID" value="NZ_BSYI01000048.1"/>
</dbReference>
<name>A0ABQ6LSC8_9RHOB</name>
<feature type="binding site" evidence="6">
    <location>
        <position position="231"/>
    </location>
    <ligand>
        <name>Mg(2+)</name>
        <dbReference type="ChEBI" id="CHEBI:18420"/>
    </ligand>
</feature>
<protein>
    <recommendedName>
        <fullName evidence="6">tRNA modification GTPase MnmE</fullName>
        <ecNumber evidence="6">3.6.-.-</ecNumber>
    </recommendedName>
</protein>
<proteinExistence type="inferred from homology"/>
<comment type="cofactor">
    <cofactor evidence="6">
        <name>K(+)</name>
        <dbReference type="ChEBI" id="CHEBI:29103"/>
    </cofactor>
    <text evidence="6">Binds 1 potassium ion per subunit.</text>
</comment>
<dbReference type="HAMAP" id="MF_00379">
    <property type="entry name" value="GTPase_MnmE"/>
    <property type="match status" value="1"/>
</dbReference>
<feature type="binding site" evidence="6">
    <location>
        <begin position="227"/>
        <end position="232"/>
    </location>
    <ligand>
        <name>GTP</name>
        <dbReference type="ChEBI" id="CHEBI:37565"/>
    </ligand>
</feature>
<dbReference type="PANTHER" id="PTHR42714">
    <property type="entry name" value="TRNA MODIFICATION GTPASE GTPBP3"/>
    <property type="match status" value="1"/>
</dbReference>
<evidence type="ECO:0000259" key="9">
    <source>
        <dbReference type="Pfam" id="PF12631"/>
    </source>
</evidence>
<feature type="binding site" evidence="6">
    <location>
        <position position="24"/>
    </location>
    <ligand>
        <name>(6S)-5-formyl-5,6,7,8-tetrahydrofolate</name>
        <dbReference type="ChEBI" id="CHEBI:57457"/>
    </ligand>
</feature>
<keyword evidence="6" id="KW-0460">Magnesium</keyword>
<gene>
    <name evidence="6 10" type="primary">mnmE</name>
    <name evidence="6" type="synonym">trmE</name>
    <name evidence="10" type="ORF">LNKW23_42000</name>
</gene>
<dbReference type="InterPro" id="IPR027368">
    <property type="entry name" value="MnmE_dom2"/>
</dbReference>
<dbReference type="CDD" id="cd14858">
    <property type="entry name" value="TrmE_N"/>
    <property type="match status" value="1"/>
</dbReference>
<comment type="function">
    <text evidence="6">Exhibits a very high intrinsic GTPase hydrolysis rate. Involved in the addition of a carboxymethylaminomethyl (cmnm) group at the wobble position (U34) of certain tRNAs, forming tRNA-cmnm(5)s(2)U34.</text>
</comment>
<evidence type="ECO:0000256" key="2">
    <source>
        <dbReference type="ARBA" id="ARBA00022694"/>
    </source>
</evidence>
<evidence type="ECO:0000256" key="3">
    <source>
        <dbReference type="ARBA" id="ARBA00022741"/>
    </source>
</evidence>
<feature type="domain" description="MnmE helical" evidence="9">
    <location>
        <begin position="125"/>
        <end position="432"/>
    </location>
</feature>
<keyword evidence="6" id="KW-0479">Metal-binding</keyword>
<organism evidence="10 11">
    <name type="scientific">Paralimibaculum aggregatum</name>
    <dbReference type="NCBI Taxonomy" id="3036245"/>
    <lineage>
        <taxon>Bacteria</taxon>
        <taxon>Pseudomonadati</taxon>
        <taxon>Pseudomonadota</taxon>
        <taxon>Alphaproteobacteria</taxon>
        <taxon>Rhodobacterales</taxon>
        <taxon>Paracoccaceae</taxon>
        <taxon>Paralimibaculum</taxon>
    </lineage>
</organism>
<dbReference type="PANTHER" id="PTHR42714:SF2">
    <property type="entry name" value="TRNA MODIFICATION GTPASE GTPBP3, MITOCHONDRIAL"/>
    <property type="match status" value="1"/>
</dbReference>
<reference evidence="10 11" key="1">
    <citation type="submission" date="2023-04" db="EMBL/GenBank/DDBJ databases">
        <title>Marinoamorphus aggregata gen. nov., sp. Nov., isolate from tissue of brittle star Ophioplocus japonicus.</title>
        <authorList>
            <person name="Kawano K."/>
            <person name="Sawayama S."/>
            <person name="Nakagawa S."/>
        </authorList>
    </citation>
    <scope>NUCLEOTIDE SEQUENCE [LARGE SCALE GENOMIC DNA]</scope>
    <source>
        <strain evidence="10 11">NKW23</strain>
    </source>
</reference>
<accession>A0ABQ6LSC8</accession>
<sequence length="435" mass="44834">MSGQRATIYAPATAPGRAGIAVVRISGPAADAVLAALTGGPLPAPRRAALRRLRDGAGGLLDEALVLRLAAGASFTGEAMVELHCHGGLAVLRAVLAAVAAVPGTRLAEPGEFTLRAFEAGRMDLAEVEALGDLIAAETEAQRAQAVRQLGGLSRLAEGWRGALVRALALTEAVIDWADEEVPERVEPEVGTLLGGVVAEIDRALAVSEGAERLRQGFEVAILGAPNAGKSSLLNALAGREAAITSPMPGTTRDVVELRYDLEGLPVVFLDMAGLRPTADPVEAIGVARATARAEAAALRLLLAAPDAPLPREALALERPGDLRLASKADLGGAAAGLAVSATTGAGLRALLGAIAARLGERVPSEGLVAHERQRLALEAARNALAQAAEGLDFRPPELISEDIRTGLRALERLIGRVDTEEVLGEVFARFCLGK</sequence>
<dbReference type="InterPro" id="IPR031168">
    <property type="entry name" value="G_TrmE"/>
</dbReference>
<keyword evidence="6" id="KW-0378">Hydrolase</keyword>
<dbReference type="InterPro" id="IPR006073">
    <property type="entry name" value="GTP-bd"/>
</dbReference>
<keyword evidence="3 6" id="KW-0547">Nucleotide-binding</keyword>
<dbReference type="Pfam" id="PF10396">
    <property type="entry name" value="TrmE_N"/>
    <property type="match status" value="1"/>
</dbReference>
<feature type="binding site" evidence="6">
    <location>
        <position position="252"/>
    </location>
    <ligand>
        <name>Mg(2+)</name>
        <dbReference type="ChEBI" id="CHEBI:18420"/>
    </ligand>
</feature>
<evidence type="ECO:0000256" key="4">
    <source>
        <dbReference type="ARBA" id="ARBA00022958"/>
    </source>
</evidence>
<dbReference type="Pfam" id="PF01926">
    <property type="entry name" value="MMR_HSR1"/>
    <property type="match status" value="1"/>
</dbReference>
<dbReference type="SUPFAM" id="SSF52540">
    <property type="entry name" value="P-loop containing nucleoside triphosphate hydrolases"/>
    <property type="match status" value="1"/>
</dbReference>
<evidence type="ECO:0000259" key="7">
    <source>
        <dbReference type="Pfam" id="PF01926"/>
    </source>
</evidence>
<feature type="binding site" evidence="6">
    <location>
        <begin position="246"/>
        <end position="252"/>
    </location>
    <ligand>
        <name>GTP</name>
        <dbReference type="ChEBI" id="CHEBI:37565"/>
    </ligand>
</feature>
<dbReference type="EMBL" id="BSYI01000048">
    <property type="protein sequence ID" value="GMG84984.1"/>
    <property type="molecule type" value="Genomic_DNA"/>
</dbReference>
<evidence type="ECO:0000256" key="5">
    <source>
        <dbReference type="ARBA" id="ARBA00023134"/>
    </source>
</evidence>
<comment type="caution">
    <text evidence="10">The sequence shown here is derived from an EMBL/GenBank/DDBJ whole genome shotgun (WGS) entry which is preliminary data.</text>
</comment>
<evidence type="ECO:0000313" key="11">
    <source>
        <dbReference type="Proteomes" id="UP001239909"/>
    </source>
</evidence>
<keyword evidence="11" id="KW-1185">Reference proteome</keyword>
<dbReference type="InterPro" id="IPR027417">
    <property type="entry name" value="P-loop_NTPase"/>
</dbReference>
<dbReference type="NCBIfam" id="NF003661">
    <property type="entry name" value="PRK05291.1-3"/>
    <property type="match status" value="1"/>
</dbReference>
<dbReference type="InterPro" id="IPR018948">
    <property type="entry name" value="GTP-bd_TrmE_N"/>
</dbReference>
<evidence type="ECO:0000313" key="10">
    <source>
        <dbReference type="EMBL" id="GMG84984.1"/>
    </source>
</evidence>
<dbReference type="SUPFAM" id="SSF116878">
    <property type="entry name" value="TrmE connector domain"/>
    <property type="match status" value="1"/>
</dbReference>
<evidence type="ECO:0000256" key="1">
    <source>
        <dbReference type="ARBA" id="ARBA00011043"/>
    </source>
</evidence>
<comment type="subunit">
    <text evidence="6">Homodimer. Heterotetramer of two MnmE and two MnmG subunits.</text>
</comment>
<dbReference type="SUPFAM" id="SSF103025">
    <property type="entry name" value="Folate-binding domain"/>
    <property type="match status" value="1"/>
</dbReference>
<comment type="similarity">
    <text evidence="1 6">Belongs to the TRAFAC class TrmE-Era-EngA-EngB-Septin-like GTPase superfamily. TrmE GTPase family.</text>
</comment>
<dbReference type="InterPro" id="IPR027266">
    <property type="entry name" value="TrmE/GcvT-like"/>
</dbReference>
<dbReference type="Gene3D" id="1.20.120.430">
    <property type="entry name" value="tRNA modification GTPase MnmE domain 2"/>
    <property type="match status" value="1"/>
</dbReference>
<dbReference type="Proteomes" id="UP001239909">
    <property type="component" value="Unassembled WGS sequence"/>
</dbReference>
<feature type="binding site" evidence="6">
    <location>
        <position position="122"/>
    </location>
    <ligand>
        <name>(6S)-5-formyl-5,6,7,8-tetrahydrofolate</name>
        <dbReference type="ChEBI" id="CHEBI:57457"/>
    </ligand>
</feature>
<feature type="binding site" evidence="6">
    <location>
        <position position="435"/>
    </location>
    <ligand>
        <name>(6S)-5-formyl-5,6,7,8-tetrahydrofolate</name>
        <dbReference type="ChEBI" id="CHEBI:57457"/>
    </ligand>
</feature>
<dbReference type="NCBIfam" id="TIGR00231">
    <property type="entry name" value="small_GTP"/>
    <property type="match status" value="1"/>
</dbReference>
<feature type="domain" description="GTP-binding protein TrmE N-terminal" evidence="8">
    <location>
        <begin position="7"/>
        <end position="122"/>
    </location>
</feature>
<keyword evidence="5 6" id="KW-0342">GTP-binding</keyword>
<dbReference type="InterPro" id="IPR004520">
    <property type="entry name" value="GTPase_MnmE"/>
</dbReference>